<accession>A0AAD1KT94</accession>
<dbReference type="InterPro" id="IPR009081">
    <property type="entry name" value="PP-bd_ACP"/>
</dbReference>
<dbReference type="PROSITE" id="PS00455">
    <property type="entry name" value="AMP_BINDING"/>
    <property type="match status" value="1"/>
</dbReference>
<evidence type="ECO:0000313" key="5">
    <source>
        <dbReference type="Proteomes" id="UP000825072"/>
    </source>
</evidence>
<dbReference type="PANTHER" id="PTHR44845">
    <property type="entry name" value="CARRIER DOMAIN-CONTAINING PROTEIN"/>
    <property type="match status" value="1"/>
</dbReference>
<keyword evidence="2" id="KW-0597">Phosphoprotein</keyword>
<dbReference type="Gene3D" id="3.40.50.12780">
    <property type="entry name" value="N-terminal domain of ligase-like"/>
    <property type="match status" value="1"/>
</dbReference>
<dbReference type="InterPro" id="IPR036736">
    <property type="entry name" value="ACP-like_sf"/>
</dbReference>
<dbReference type="Pfam" id="PF00550">
    <property type="entry name" value="PP-binding"/>
    <property type="match status" value="1"/>
</dbReference>
<evidence type="ECO:0000313" key="4">
    <source>
        <dbReference type="EMBL" id="BCY26581.1"/>
    </source>
</evidence>
<organism evidence="4 5">
    <name type="scientific">Cutibacterium modestum</name>
    <dbReference type="NCBI Taxonomy" id="2559073"/>
    <lineage>
        <taxon>Bacteria</taxon>
        <taxon>Bacillati</taxon>
        <taxon>Actinomycetota</taxon>
        <taxon>Actinomycetes</taxon>
        <taxon>Propionibacteriales</taxon>
        <taxon>Propionibacteriaceae</taxon>
        <taxon>Cutibacterium</taxon>
    </lineage>
</organism>
<dbReference type="PROSITE" id="PS50075">
    <property type="entry name" value="CARRIER"/>
    <property type="match status" value="1"/>
</dbReference>
<reference evidence="4" key="1">
    <citation type="submission" date="2021-06" db="EMBL/GenBank/DDBJ databases">
        <title>Genome sequence of Cutibacterium modestum strain KB17-24694.</title>
        <authorList>
            <person name="Dekio I."/>
            <person name="Asahina A."/>
            <person name="Nishida M."/>
        </authorList>
    </citation>
    <scope>NUCLEOTIDE SEQUENCE</scope>
    <source>
        <strain evidence="4">KB17-24694</strain>
        <plasmid evidence="4">pKB17-24694</plasmid>
    </source>
</reference>
<dbReference type="SUPFAM" id="SSF47336">
    <property type="entry name" value="ACP-like"/>
    <property type="match status" value="1"/>
</dbReference>
<feature type="domain" description="Carrier" evidence="3">
    <location>
        <begin position="500"/>
        <end position="575"/>
    </location>
</feature>
<dbReference type="InterPro" id="IPR006162">
    <property type="entry name" value="Ppantetheine_attach_site"/>
</dbReference>
<keyword evidence="4" id="KW-0614">Plasmid</keyword>
<dbReference type="Gene3D" id="3.30.300.30">
    <property type="match status" value="1"/>
</dbReference>
<sequence>MQPSHDLLEGFRNIVIQKPGDVCLTGPAGEQCSWEQLVKNILAWRRWFNREQSEGVTFAARLDLSAKSVALVIAAVTLPVKIAWIPLNIPASRERDMIINLGPKTVLIDDSTAEEAIFAGNWISDVRSLTWSDKSKFLYFTSGSEGVPKAVQVGMDAVRNRITWMWNAYPYESSDLVVVQKPLSFVASFWEVLGTLLAGVTGVLITNIERSRPDVMFDRLASSGATHLFTTPPALASLCDIATEQGSTLPQLRLACSSADQLMASVVRQFFEIAPRARVVNLYGATETSANTTSFEVSRSGSIPDPIPLGKPICATKIVIRDMKGNEKLSGEEGQICVQGAPVADGYIVNGQLSPGDDAFFTLGSGQREIRTGDLGIIKDGVLSLVGRLDNAVNIAGHKIHLEEVERAAARVANSTKQCGAVYHQGSGGFLALVIPREWESQVTTSRLAEFLPSYMIPLKIVTTQNVPRSRTGKIDRCECLKLVAQSELYDHDRISQGQMQRNSVHDQVQNIWDMVLGKKIHGEDRDFFSAGGNSLRAVQLLTAIGKQFGVRVPLRNFYSNPTISCLVSLLMPVEEREH</sequence>
<dbReference type="InterPro" id="IPR042099">
    <property type="entry name" value="ANL_N_sf"/>
</dbReference>
<protein>
    <recommendedName>
        <fullName evidence="3">Carrier domain-containing protein</fullName>
    </recommendedName>
</protein>
<evidence type="ECO:0000256" key="2">
    <source>
        <dbReference type="ARBA" id="ARBA00022553"/>
    </source>
</evidence>
<evidence type="ECO:0000256" key="1">
    <source>
        <dbReference type="ARBA" id="ARBA00022450"/>
    </source>
</evidence>
<dbReference type="PROSITE" id="PS00012">
    <property type="entry name" value="PHOSPHOPANTETHEINE"/>
    <property type="match status" value="1"/>
</dbReference>
<keyword evidence="1" id="KW-0596">Phosphopantetheine</keyword>
<dbReference type="AlphaFoldDB" id="A0AAD1KT94"/>
<proteinExistence type="predicted"/>
<dbReference type="PANTHER" id="PTHR44845:SF6">
    <property type="entry name" value="BETA-ALANINE-ACTIVATING ENZYME"/>
    <property type="match status" value="1"/>
</dbReference>
<dbReference type="InterPro" id="IPR020845">
    <property type="entry name" value="AMP-binding_CS"/>
</dbReference>
<evidence type="ECO:0000259" key="3">
    <source>
        <dbReference type="PROSITE" id="PS50075"/>
    </source>
</evidence>
<gene>
    <name evidence="4" type="ORF">KB1_25710</name>
</gene>
<dbReference type="SUPFAM" id="SSF56801">
    <property type="entry name" value="Acetyl-CoA synthetase-like"/>
    <property type="match status" value="1"/>
</dbReference>
<dbReference type="Pfam" id="PF00501">
    <property type="entry name" value="AMP-binding"/>
    <property type="match status" value="1"/>
</dbReference>
<dbReference type="Proteomes" id="UP000825072">
    <property type="component" value="Chromosome 2"/>
</dbReference>
<dbReference type="InterPro" id="IPR000873">
    <property type="entry name" value="AMP-dep_synth/lig_dom"/>
</dbReference>
<dbReference type="EMBL" id="AP024748">
    <property type="protein sequence ID" value="BCY26581.1"/>
    <property type="molecule type" value="Genomic_DNA"/>
</dbReference>
<dbReference type="InterPro" id="IPR045851">
    <property type="entry name" value="AMP-bd_C_sf"/>
</dbReference>
<dbReference type="Gene3D" id="1.10.1200.10">
    <property type="entry name" value="ACP-like"/>
    <property type="match status" value="1"/>
</dbReference>
<name>A0AAD1KT94_9ACTN</name>
<geneLocation type="plasmid" evidence="4">
    <name>pKB17-24694</name>
</geneLocation>